<gene>
    <name evidence="1" type="ORF">LTWDN19_20890</name>
</gene>
<organism evidence="1 2">
    <name type="scientific">Latilactobacillus curvatus</name>
    <name type="common">Lactobacillus curvatus</name>
    <dbReference type="NCBI Taxonomy" id="28038"/>
    <lineage>
        <taxon>Bacteria</taxon>
        <taxon>Bacillati</taxon>
        <taxon>Bacillota</taxon>
        <taxon>Bacilli</taxon>
        <taxon>Lactobacillales</taxon>
        <taxon>Lactobacillaceae</taxon>
        <taxon>Latilactobacillus</taxon>
    </lineage>
</organism>
<evidence type="ECO:0000313" key="1">
    <source>
        <dbReference type="EMBL" id="BCX31522.1"/>
    </source>
</evidence>
<protein>
    <submittedName>
        <fullName evidence="1">Uncharacterized protein</fullName>
    </submittedName>
</protein>
<proteinExistence type="predicted"/>
<evidence type="ECO:0000313" key="2">
    <source>
        <dbReference type="Proteomes" id="UP000825100"/>
    </source>
</evidence>
<name>A0ABN6GKY7_LATCU</name>
<dbReference type="EMBL" id="AP024686">
    <property type="protein sequence ID" value="BCX31522.1"/>
    <property type="molecule type" value="Genomic_DNA"/>
</dbReference>
<reference evidence="1 2" key="1">
    <citation type="submission" date="2021-05" db="EMBL/GenBank/DDBJ databases">
        <title>Complete Genome Sequence of Latilactobacillus sp. Strain WDN19, a High D-Aspartate-producing Lactic Acid Bacterium Isolated from a Japanese Pickle.</title>
        <authorList>
            <person name="Kajitani K."/>
            <person name="Takahashi S."/>
        </authorList>
    </citation>
    <scope>NUCLEOTIDE SEQUENCE [LARGE SCALE GENOMIC DNA]</scope>
    <source>
        <strain evidence="1 2">WDN19</strain>
        <plasmid evidence="1 2">WDN19_con2</plasmid>
    </source>
</reference>
<keyword evidence="1" id="KW-0614">Plasmid</keyword>
<keyword evidence="2" id="KW-1185">Reference proteome</keyword>
<dbReference type="RefSeq" id="WP_151388576.1">
    <property type="nucleotide sequence ID" value="NZ_AP024686.1"/>
</dbReference>
<sequence>MNNLPKGYTPAEAKAKLQAELGAYIDFQYNGEFIPEVEYQELKAYLIKIRQEKTTGKQD</sequence>
<accession>A0ABN6GKY7</accession>
<geneLocation type="plasmid" evidence="1 2">
    <name>WDN19_con2</name>
</geneLocation>
<dbReference type="Proteomes" id="UP000825100">
    <property type="component" value="Plasmid WDN19_con2"/>
</dbReference>